<dbReference type="EMBL" id="PDND01000005">
    <property type="protein sequence ID" value="PGH36679.1"/>
    <property type="molecule type" value="Genomic_DNA"/>
</dbReference>
<reference evidence="3 4" key="1">
    <citation type="submission" date="2017-10" db="EMBL/GenBank/DDBJ databases">
        <title>Comparative genomics in systemic dimorphic fungi from Ajellomycetaceae.</title>
        <authorList>
            <person name="Munoz J.F."/>
            <person name="Mcewen J.G."/>
            <person name="Clay O.K."/>
            <person name="Cuomo C.A."/>
        </authorList>
    </citation>
    <scope>NUCLEOTIDE SEQUENCE [LARGE SCALE GENOMIC DNA]</scope>
    <source>
        <strain evidence="3 4">UAMH4076</strain>
    </source>
</reference>
<feature type="chain" id="PRO_5013038664" evidence="2">
    <location>
        <begin position="19"/>
        <end position="459"/>
    </location>
</feature>
<dbReference type="Pfam" id="PF03659">
    <property type="entry name" value="Glyco_hydro_71"/>
    <property type="match status" value="1"/>
</dbReference>
<organism evidence="3 4">
    <name type="scientific">[Emmonsia] crescens</name>
    <dbReference type="NCBI Taxonomy" id="73230"/>
    <lineage>
        <taxon>Eukaryota</taxon>
        <taxon>Fungi</taxon>
        <taxon>Dikarya</taxon>
        <taxon>Ascomycota</taxon>
        <taxon>Pezizomycotina</taxon>
        <taxon>Eurotiomycetes</taxon>
        <taxon>Eurotiomycetidae</taxon>
        <taxon>Onygenales</taxon>
        <taxon>Ajellomycetaceae</taxon>
        <taxon>Emergomyces</taxon>
    </lineage>
</organism>
<gene>
    <name evidence="3" type="ORF">GX50_00541</name>
</gene>
<feature type="signal peptide" evidence="2">
    <location>
        <begin position="1"/>
        <end position="18"/>
    </location>
</feature>
<keyword evidence="3" id="KW-0031">Aminopeptidase</keyword>
<dbReference type="GO" id="GO:0004177">
    <property type="term" value="F:aminopeptidase activity"/>
    <property type="evidence" value="ECO:0007669"/>
    <property type="project" value="UniProtKB-KW"/>
</dbReference>
<evidence type="ECO:0000313" key="4">
    <source>
        <dbReference type="Proteomes" id="UP000226031"/>
    </source>
</evidence>
<keyword evidence="3" id="KW-0645">Protease</keyword>
<accession>A0A2B7ZU12</accession>
<evidence type="ECO:0000313" key="3">
    <source>
        <dbReference type="EMBL" id="PGH36679.1"/>
    </source>
</evidence>
<feature type="region of interest" description="Disordered" evidence="1">
    <location>
        <begin position="297"/>
        <end position="328"/>
    </location>
</feature>
<keyword evidence="2" id="KW-0732">Signal</keyword>
<dbReference type="STRING" id="73230.A0A2B7ZU12"/>
<comment type="caution">
    <text evidence="3">The sequence shown here is derived from an EMBL/GenBank/DDBJ whole genome shotgun (WGS) entry which is preliminary data.</text>
</comment>
<sequence length="459" mass="50641">MHLKHIFLLAATVASVAAQEPKNVFAHFIVGNAAAMTRDEWESDIRLAKAAHIDGFALNIAPQDSYTDNVLRTAYDAATAVGDFTLFLSFDYLSGGPWPIDRVIQTINSYKDSPAQFRYQNKPLVSTFEGVNNIHDWESIKAATGCFFVPSWSSLGPHGHENVMNIIDGAFSWDAWPEGAQSKSTNTDEAYLALLSDKPYMMPISPWFYTDLPQWGKNWLWRGDDLWHDRWQQVIQLQPAMVQIITWNDYGEAHYIGPIHESGIPEGAAKYVVGSPHDAWRALLPAYIDSYKSNNATNPGKHTAQRISVDPGCNPTNGDGDQGLPNGPKPIDTITYWYRLNPNKAGSTGGTTGNNPSQGQPELDPAMLSQDRVFMSILVGERSEITVQIGTSAPTILQANTAGINHFSVPFNDQKGAVKITVWRNGHPVVDTTGPEITDECVEGKINWNAYVGSSLDDY</sequence>
<evidence type="ECO:0000256" key="1">
    <source>
        <dbReference type="SAM" id="MobiDB-lite"/>
    </source>
</evidence>
<proteinExistence type="predicted"/>
<protein>
    <submittedName>
        <fullName evidence="3">Aminopeptidase I</fullName>
    </submittedName>
</protein>
<evidence type="ECO:0000256" key="2">
    <source>
        <dbReference type="SAM" id="SignalP"/>
    </source>
</evidence>
<keyword evidence="4" id="KW-1185">Reference proteome</keyword>
<dbReference type="CDD" id="cd11577">
    <property type="entry name" value="GH71"/>
    <property type="match status" value="1"/>
</dbReference>
<dbReference type="Proteomes" id="UP000226031">
    <property type="component" value="Unassembled WGS sequence"/>
</dbReference>
<dbReference type="VEuPathDB" id="FungiDB:EMCG_00078"/>
<dbReference type="GO" id="GO:0051118">
    <property type="term" value="F:glucan endo-1,3-alpha-glucosidase activity"/>
    <property type="evidence" value="ECO:0007669"/>
    <property type="project" value="InterPro"/>
</dbReference>
<dbReference type="AlphaFoldDB" id="A0A2B7ZU12"/>
<dbReference type="Gene3D" id="3.20.20.80">
    <property type="entry name" value="Glycosidases"/>
    <property type="match status" value="1"/>
</dbReference>
<dbReference type="InterPro" id="IPR005197">
    <property type="entry name" value="Glyco_hydro_71"/>
</dbReference>
<keyword evidence="3" id="KW-0378">Hydrolase</keyword>
<name>A0A2B7ZU12_9EURO</name>